<proteinExistence type="predicted"/>
<evidence type="ECO:0000313" key="3">
    <source>
        <dbReference type="Proteomes" id="UP000712600"/>
    </source>
</evidence>
<accession>A0A8S9NG35</accession>
<evidence type="ECO:0000256" key="1">
    <source>
        <dbReference type="SAM" id="MobiDB-lite"/>
    </source>
</evidence>
<name>A0A8S9NG35_BRACR</name>
<reference evidence="2" key="1">
    <citation type="submission" date="2019-12" db="EMBL/GenBank/DDBJ databases">
        <title>Genome sequencing and annotation of Brassica cretica.</title>
        <authorList>
            <person name="Studholme D.J."/>
            <person name="Sarris P."/>
        </authorList>
    </citation>
    <scope>NUCLEOTIDE SEQUENCE</scope>
    <source>
        <strain evidence="2">PFS-109/04</strain>
        <tissue evidence="2">Leaf</tissue>
    </source>
</reference>
<feature type="compositionally biased region" description="Basic and acidic residues" evidence="1">
    <location>
        <begin position="10"/>
        <end position="19"/>
    </location>
</feature>
<feature type="compositionally biased region" description="Basic and acidic residues" evidence="1">
    <location>
        <begin position="144"/>
        <end position="168"/>
    </location>
</feature>
<evidence type="ECO:0000313" key="2">
    <source>
        <dbReference type="EMBL" id="KAF3500828.1"/>
    </source>
</evidence>
<dbReference type="AlphaFoldDB" id="A0A8S9NG35"/>
<comment type="caution">
    <text evidence="2">The sequence shown here is derived from an EMBL/GenBank/DDBJ whole genome shotgun (WGS) entry which is preliminary data.</text>
</comment>
<feature type="region of interest" description="Disordered" evidence="1">
    <location>
        <begin position="111"/>
        <end position="177"/>
    </location>
</feature>
<sequence length="177" mass="19930">MKVLSRKHKSTETSSKDAASDQQSKKGNSLNDKYAHHEGDELQGAHNYAINSEQGRTSGNTWTQNSGYNDFVFYGFHQTRGHSAVNCKVLGARLAAKLLVGEISEVTGIKDLIGDSNRPPKTDRTPENPSQGNQSGEKRRRRQDYKENDNNHRRITSEKASKKNDPNHSLRQRPRKT</sequence>
<feature type="region of interest" description="Disordered" evidence="1">
    <location>
        <begin position="1"/>
        <end position="34"/>
    </location>
</feature>
<feature type="compositionally biased region" description="Polar residues" evidence="1">
    <location>
        <begin position="20"/>
        <end position="31"/>
    </location>
</feature>
<dbReference type="EMBL" id="QGKX02001621">
    <property type="protein sequence ID" value="KAF3500828.1"/>
    <property type="molecule type" value="Genomic_DNA"/>
</dbReference>
<organism evidence="2 3">
    <name type="scientific">Brassica cretica</name>
    <name type="common">Mustard</name>
    <dbReference type="NCBI Taxonomy" id="69181"/>
    <lineage>
        <taxon>Eukaryota</taxon>
        <taxon>Viridiplantae</taxon>
        <taxon>Streptophyta</taxon>
        <taxon>Embryophyta</taxon>
        <taxon>Tracheophyta</taxon>
        <taxon>Spermatophyta</taxon>
        <taxon>Magnoliopsida</taxon>
        <taxon>eudicotyledons</taxon>
        <taxon>Gunneridae</taxon>
        <taxon>Pentapetalae</taxon>
        <taxon>rosids</taxon>
        <taxon>malvids</taxon>
        <taxon>Brassicales</taxon>
        <taxon>Brassicaceae</taxon>
        <taxon>Brassiceae</taxon>
        <taxon>Brassica</taxon>
    </lineage>
</organism>
<protein>
    <submittedName>
        <fullName evidence="2">Uncharacterized protein</fullName>
    </submittedName>
</protein>
<dbReference type="Proteomes" id="UP000712600">
    <property type="component" value="Unassembled WGS sequence"/>
</dbReference>
<gene>
    <name evidence="2" type="ORF">F2Q69_00043516</name>
</gene>